<reference evidence="2" key="2">
    <citation type="submission" date="2023-02" db="EMBL/GenBank/DDBJ databases">
        <title>'Rhodoalgimonas zhirmunskyi' gen. nov., isolated from a red alga.</title>
        <authorList>
            <person name="Nedashkovskaya O.I."/>
            <person name="Otstavnykh N.Y."/>
            <person name="Bystritskaya E.P."/>
            <person name="Balabanova L.A."/>
            <person name="Isaeva M.P."/>
        </authorList>
    </citation>
    <scope>NUCLEOTIDE SEQUENCE</scope>
    <source>
        <strain evidence="2">KCTC 52189</strain>
    </source>
</reference>
<sequence length="165" mass="18599">MRLHCIAEFAVSAVQRAQQWKPESPEHQKLREVLRPFLACQWQEHGDVVTELLDLELSRAKKATRDEMASLFHPLMTVNRNTVPTPCGHGDKSVAAHEDLDIDETNTERRRKKEEYEHGAISGYDGTASEVTAEVSEMLIMEDRAENVSRSLGPTEATKRSALAM</sequence>
<evidence type="ECO:0000313" key="3">
    <source>
        <dbReference type="Proteomes" id="UP001226762"/>
    </source>
</evidence>
<dbReference type="EMBL" id="JANHAX010000005">
    <property type="protein sequence ID" value="MDQ2091374.1"/>
    <property type="molecule type" value="Genomic_DNA"/>
</dbReference>
<evidence type="ECO:0000313" key="2">
    <source>
        <dbReference type="EMBL" id="MDQ2091374.1"/>
    </source>
</evidence>
<gene>
    <name evidence="2" type="ORF">NO357_15850</name>
</gene>
<dbReference type="Proteomes" id="UP001226762">
    <property type="component" value="Unassembled WGS sequence"/>
</dbReference>
<proteinExistence type="predicted"/>
<keyword evidence="3" id="KW-1185">Reference proteome</keyword>
<feature type="region of interest" description="Disordered" evidence="1">
    <location>
        <begin position="146"/>
        <end position="165"/>
    </location>
</feature>
<name>A0AAE3WET2_9RHOB</name>
<reference evidence="2" key="1">
    <citation type="submission" date="2022-07" db="EMBL/GenBank/DDBJ databases">
        <authorList>
            <person name="Otstavnykh N."/>
            <person name="Isaeva M."/>
            <person name="Bystritskaya E."/>
        </authorList>
    </citation>
    <scope>NUCLEOTIDE SEQUENCE</scope>
    <source>
        <strain evidence="2">KCTC 52189</strain>
    </source>
</reference>
<accession>A0AAE3WET2</accession>
<organism evidence="2 3">
    <name type="scientific">Marimonas arenosa</name>
    <dbReference type="NCBI Taxonomy" id="1795305"/>
    <lineage>
        <taxon>Bacteria</taxon>
        <taxon>Pseudomonadati</taxon>
        <taxon>Pseudomonadota</taxon>
        <taxon>Alphaproteobacteria</taxon>
        <taxon>Rhodobacterales</taxon>
        <taxon>Paracoccaceae</taxon>
        <taxon>Marimonas</taxon>
    </lineage>
</organism>
<evidence type="ECO:0000256" key="1">
    <source>
        <dbReference type="SAM" id="MobiDB-lite"/>
    </source>
</evidence>
<dbReference type="AlphaFoldDB" id="A0AAE3WET2"/>
<protein>
    <submittedName>
        <fullName evidence="2">Uncharacterized protein</fullName>
    </submittedName>
</protein>
<comment type="caution">
    <text evidence="2">The sequence shown here is derived from an EMBL/GenBank/DDBJ whole genome shotgun (WGS) entry which is preliminary data.</text>
</comment>